<organism evidence="3">
    <name type="scientific">Ulva rigida</name>
    <dbReference type="NCBI Taxonomy" id="75689"/>
    <lineage>
        <taxon>Eukaryota</taxon>
        <taxon>Viridiplantae</taxon>
        <taxon>Chlorophyta</taxon>
        <taxon>core chlorophytes</taxon>
        <taxon>Ulvophyceae</taxon>
        <taxon>OUU clade</taxon>
        <taxon>Ulvales</taxon>
        <taxon>Ulvaceae</taxon>
        <taxon>Ulva</taxon>
    </lineage>
</organism>
<evidence type="ECO:0000256" key="1">
    <source>
        <dbReference type="ARBA" id="ARBA00010045"/>
    </source>
</evidence>
<dbReference type="EMBL" id="MW543060">
    <property type="protein sequence ID" value="QWL15254.1"/>
    <property type="molecule type" value="Genomic_DNA"/>
</dbReference>
<name>A0A8F0HZQ0_9CHLO</name>
<dbReference type="InterPro" id="IPR003611">
    <property type="entry name" value="NUMOD3"/>
</dbReference>
<feature type="domain" description="GIY-YIG" evidence="2">
    <location>
        <begin position="13"/>
        <end position="104"/>
    </location>
</feature>
<keyword evidence="3" id="KW-0934">Plastid</keyword>
<proteinExistence type="predicted"/>
<dbReference type="SUPFAM" id="SSF82771">
    <property type="entry name" value="GIY-YIG endonuclease"/>
    <property type="match status" value="1"/>
</dbReference>
<dbReference type="InterPro" id="IPR035901">
    <property type="entry name" value="GIY-YIG_endonuc_sf"/>
</dbReference>
<dbReference type="AlphaFoldDB" id="A0A8F0HZQ0"/>
<dbReference type="PROSITE" id="PS50164">
    <property type="entry name" value="GIY_YIG"/>
    <property type="match status" value="1"/>
</dbReference>
<dbReference type="SUPFAM" id="SSF64496">
    <property type="entry name" value="DNA-binding domain of intron-encoded endonucleases"/>
    <property type="match status" value="2"/>
</dbReference>
<dbReference type="SMART" id="SM00465">
    <property type="entry name" value="GIYc"/>
    <property type="match status" value="1"/>
</dbReference>
<geneLocation type="chloroplast" evidence="3"/>
<dbReference type="GO" id="GO:0003677">
    <property type="term" value="F:DNA binding"/>
    <property type="evidence" value="ECO:0007669"/>
    <property type="project" value="InterPro"/>
</dbReference>
<protein>
    <recommendedName>
        <fullName evidence="2">GIY-YIG domain-containing protein</fullName>
    </recommendedName>
</protein>
<reference evidence="3" key="1">
    <citation type="journal article" date="2021" name="Eur. J. Phycol.">
        <title>Genomic analysis of the lectotype specimens of European Ulva rigida and Ulva lacinulata (Ulvaceae, Chlorophyta) reveals the ongoing misapplication of names.</title>
        <authorList>
            <person name="Hughey J.R."/>
            <person name="Gabrielson P.W."/>
            <person name="Maggs C.A."/>
            <person name="Mineur F."/>
        </authorList>
    </citation>
    <scope>NUCLEOTIDE SEQUENCE</scope>
    <source>
        <strain evidence="3">Cadiz</strain>
    </source>
</reference>
<evidence type="ECO:0000313" key="3">
    <source>
        <dbReference type="EMBL" id="QWL15254.1"/>
    </source>
</evidence>
<dbReference type="CDD" id="cd10437">
    <property type="entry name" value="GIY-YIG_HE_I-TevI_like"/>
    <property type="match status" value="1"/>
</dbReference>
<keyword evidence="3" id="KW-0150">Chloroplast</keyword>
<dbReference type="Pfam" id="PF01541">
    <property type="entry name" value="GIY-YIG"/>
    <property type="match status" value="1"/>
</dbReference>
<sequence length="217" mass="25774">MTLNYKENLFGFTKSGIYVISCIKKQKYYIGQSQNVTTRLCNHKNKLRRNIHENTQLQSDFNQYGEQSFIFQKLIFGNGLTKQKRLKLETTILLTLDSEQRYNVYTNWTKRDGLQELNPFFGKTHNYEARKAQSLAKKGKKSPFKDKHHTNEVNKMLSQINSNKTSLERRKPVMINFIYYESISEASQKTGLNRRLIRERCHNKTHYTNFKWVELDS</sequence>
<dbReference type="Gene3D" id="3.40.1440.10">
    <property type="entry name" value="GIY-YIG endonuclease"/>
    <property type="match status" value="1"/>
</dbReference>
<accession>A0A8F0HZQ0</accession>
<comment type="similarity">
    <text evidence="1">To endonucleases of group I introns of fungi and phage.</text>
</comment>
<dbReference type="Pfam" id="PF07460">
    <property type="entry name" value="NUMOD3"/>
    <property type="match status" value="1"/>
</dbReference>
<evidence type="ECO:0000259" key="2">
    <source>
        <dbReference type="PROSITE" id="PS50164"/>
    </source>
</evidence>
<gene>
    <name evidence="3" type="primary">orf217</name>
</gene>
<dbReference type="InterPro" id="IPR000305">
    <property type="entry name" value="GIY-YIG_endonuc"/>
</dbReference>